<comment type="caution">
    <text evidence="3">The sequence shown here is derived from an EMBL/GenBank/DDBJ whole genome shotgun (WGS) entry which is preliminary data.</text>
</comment>
<dbReference type="PROSITE" id="PS00086">
    <property type="entry name" value="CYTOCHROME_P450"/>
    <property type="match status" value="1"/>
</dbReference>
<comment type="similarity">
    <text evidence="1 2">Belongs to the cytochrome P450 family.</text>
</comment>
<dbReference type="SUPFAM" id="SSF48264">
    <property type="entry name" value="Cytochrome P450"/>
    <property type="match status" value="1"/>
</dbReference>
<dbReference type="Pfam" id="PF00067">
    <property type="entry name" value="p450"/>
    <property type="match status" value="1"/>
</dbReference>
<keyword evidence="2" id="KW-0408">Iron</keyword>
<dbReference type="CDD" id="cd20625">
    <property type="entry name" value="CYP164-like"/>
    <property type="match status" value="1"/>
</dbReference>
<reference evidence="3 4" key="1">
    <citation type="submission" date="2022-09" db="EMBL/GenBank/DDBJ databases">
        <title>New species of Phenylobacterium.</title>
        <authorList>
            <person name="Mieszkin S."/>
        </authorList>
    </citation>
    <scope>NUCLEOTIDE SEQUENCE [LARGE SCALE GENOMIC DNA]</scope>
    <source>
        <strain evidence="3 4">HK31-G</strain>
    </source>
</reference>
<protein>
    <submittedName>
        <fullName evidence="3">Cytochrome P450</fullName>
    </submittedName>
</protein>
<accession>A0ABW6CN08</accession>
<dbReference type="PANTHER" id="PTHR46696:SF1">
    <property type="entry name" value="CYTOCHROME P450 YJIB-RELATED"/>
    <property type="match status" value="1"/>
</dbReference>
<dbReference type="InterPro" id="IPR002397">
    <property type="entry name" value="Cyt_P450_B"/>
</dbReference>
<dbReference type="InterPro" id="IPR001128">
    <property type="entry name" value="Cyt_P450"/>
</dbReference>
<dbReference type="InterPro" id="IPR017972">
    <property type="entry name" value="Cyt_P450_CS"/>
</dbReference>
<organism evidence="3 4">
    <name type="scientific">Phenylobacterium ferrooxidans</name>
    <dbReference type="NCBI Taxonomy" id="2982689"/>
    <lineage>
        <taxon>Bacteria</taxon>
        <taxon>Pseudomonadati</taxon>
        <taxon>Pseudomonadota</taxon>
        <taxon>Alphaproteobacteria</taxon>
        <taxon>Caulobacterales</taxon>
        <taxon>Caulobacteraceae</taxon>
        <taxon>Phenylobacterium</taxon>
    </lineage>
</organism>
<proteinExistence type="inferred from homology"/>
<gene>
    <name evidence="3" type="ORF">OCL97_10950</name>
</gene>
<evidence type="ECO:0000256" key="2">
    <source>
        <dbReference type="RuleBase" id="RU000461"/>
    </source>
</evidence>
<name>A0ABW6CN08_9CAUL</name>
<keyword evidence="2" id="KW-0349">Heme</keyword>
<evidence type="ECO:0000313" key="4">
    <source>
        <dbReference type="Proteomes" id="UP001598130"/>
    </source>
</evidence>
<dbReference type="PRINTS" id="PR00359">
    <property type="entry name" value="BP450"/>
</dbReference>
<dbReference type="RefSeq" id="WP_377370101.1">
    <property type="nucleotide sequence ID" value="NZ_JAOTJD010000018.1"/>
</dbReference>
<dbReference type="PANTHER" id="PTHR46696">
    <property type="entry name" value="P450, PUTATIVE (EUROFUNG)-RELATED"/>
    <property type="match status" value="1"/>
</dbReference>
<keyword evidence="2" id="KW-0503">Monooxygenase</keyword>
<dbReference type="InterPro" id="IPR036396">
    <property type="entry name" value="Cyt_P450_sf"/>
</dbReference>
<dbReference type="Proteomes" id="UP001598130">
    <property type="component" value="Unassembled WGS sequence"/>
</dbReference>
<evidence type="ECO:0000313" key="3">
    <source>
        <dbReference type="EMBL" id="MFD3264473.1"/>
    </source>
</evidence>
<evidence type="ECO:0000256" key="1">
    <source>
        <dbReference type="ARBA" id="ARBA00010617"/>
    </source>
</evidence>
<dbReference type="Gene3D" id="1.10.630.10">
    <property type="entry name" value="Cytochrome P450"/>
    <property type="match status" value="1"/>
</dbReference>
<dbReference type="EMBL" id="JAOTJD010000018">
    <property type="protein sequence ID" value="MFD3264473.1"/>
    <property type="molecule type" value="Genomic_DNA"/>
</dbReference>
<keyword evidence="2" id="KW-0560">Oxidoreductase</keyword>
<sequence>MTSPQPLPSMIDLTPLNETYRADPHLVLDDLRARCPVHRDPVSGNFVISRYGDVRAIVSDRELWRDPLRAEPAALFQRQQTQNYDPSLPRTSQASILTLDDPDHARIRQPLAQALYARVARFRPEVERIVGEALDGMAGAASLDLMARFCVPIPIDAIASILGVDHDRLAEFRDWSEGSIQGLNPFRTPEQTAVMETASAALSDYFTKTIAARRRAPRDDLISDMVGLQAAGADLSDDELRINLTALLIGGNLTTTDLIGNAVRLLLLNPAELAKLKADRKIINGLVEEVLRYEPPVDITGRIASSDMEVGGCPVKAGQAMTVSLRAANRDPEVYEDPHRFDVTRKHKPHVAFGGGAHICIGAPLARLEAQVALVMLFDRFPNLKLAHPDETPAWRRLPFFRGMERLEVLT</sequence>
<keyword evidence="4" id="KW-1185">Reference proteome</keyword>
<keyword evidence="2" id="KW-0479">Metal-binding</keyword>